<feature type="region of interest" description="Disordered" evidence="1">
    <location>
        <begin position="331"/>
        <end position="356"/>
    </location>
</feature>
<accession>A0ABP6LMT3</accession>
<gene>
    <name evidence="3" type="ORF">GCM10010448_31410</name>
</gene>
<keyword evidence="4" id="KW-1185">Reference proteome</keyword>
<dbReference type="Gene3D" id="3.30.390.10">
    <property type="entry name" value="Enolase-like, N-terminal domain"/>
    <property type="match status" value="1"/>
</dbReference>
<evidence type="ECO:0000313" key="3">
    <source>
        <dbReference type="EMBL" id="GAA3046214.1"/>
    </source>
</evidence>
<organism evidence="3 4">
    <name type="scientific">Streptomyces glomeratus</name>
    <dbReference type="NCBI Taxonomy" id="284452"/>
    <lineage>
        <taxon>Bacteria</taxon>
        <taxon>Bacillati</taxon>
        <taxon>Actinomycetota</taxon>
        <taxon>Actinomycetes</taxon>
        <taxon>Kitasatosporales</taxon>
        <taxon>Streptomycetaceae</taxon>
        <taxon>Streptomyces</taxon>
    </lineage>
</organism>
<dbReference type="InterPro" id="IPR034593">
    <property type="entry name" value="DgoD-like"/>
</dbReference>
<feature type="domain" description="Mandelate racemase/muconate lactonizing enzyme C-terminal" evidence="2">
    <location>
        <begin position="132"/>
        <end position="234"/>
    </location>
</feature>
<evidence type="ECO:0000259" key="2">
    <source>
        <dbReference type="SMART" id="SM00922"/>
    </source>
</evidence>
<dbReference type="InterPro" id="IPR013342">
    <property type="entry name" value="Mandelate_racemase_C"/>
</dbReference>
<dbReference type="SUPFAM" id="SSF54826">
    <property type="entry name" value="Enolase N-terminal domain-like"/>
    <property type="match status" value="1"/>
</dbReference>
<dbReference type="InterPro" id="IPR029065">
    <property type="entry name" value="Enolase_C-like"/>
</dbReference>
<dbReference type="InterPro" id="IPR029017">
    <property type="entry name" value="Enolase-like_N"/>
</dbReference>
<sequence>MTSWTIQDLHVVQTRQPAAAGDDTFFIAVRAGNAVGWYGPVGERVGRYVNDVLAPETKDALVTDHVRLLDELRTAARRQPSEAASWAVGTVDCAVWDLHGRLAECIVAELLTTAAPQPLIPAYASWLTQDLSSINSRNVLTGVMAGGWNFTKWGLRRDPAYPPAEAAVRMAQAVERCSHALGAPLAVDAVGTWTPALALAFAQAADPACLRWLEDPLPHHDADVYELLAATPLPLAVGERAHCDEDPAGLIQYIRPSALTLDAVGCGGLTRAAQIIPVAQAQGLPVYPHGRSLLPGLHLAAAYPDAVPAVEYRLRWEPGRQRLYEMPLRPENGHIRLPDTPGLGTTPRSTACPAPH</sequence>
<dbReference type="SFLD" id="SFLDS00001">
    <property type="entry name" value="Enolase"/>
    <property type="match status" value="1"/>
</dbReference>
<dbReference type="PANTHER" id="PTHR48080">
    <property type="entry name" value="D-GALACTONATE DEHYDRATASE-RELATED"/>
    <property type="match status" value="1"/>
</dbReference>
<dbReference type="InterPro" id="IPR036849">
    <property type="entry name" value="Enolase-like_C_sf"/>
</dbReference>
<evidence type="ECO:0000313" key="4">
    <source>
        <dbReference type="Proteomes" id="UP001501532"/>
    </source>
</evidence>
<reference evidence="4" key="1">
    <citation type="journal article" date="2019" name="Int. J. Syst. Evol. Microbiol.">
        <title>The Global Catalogue of Microorganisms (GCM) 10K type strain sequencing project: providing services to taxonomists for standard genome sequencing and annotation.</title>
        <authorList>
            <consortium name="The Broad Institute Genomics Platform"/>
            <consortium name="The Broad Institute Genome Sequencing Center for Infectious Disease"/>
            <person name="Wu L."/>
            <person name="Ma J."/>
        </authorList>
    </citation>
    <scope>NUCLEOTIDE SEQUENCE [LARGE SCALE GENOMIC DNA]</scope>
    <source>
        <strain evidence="4">JCM 9091</strain>
    </source>
</reference>
<dbReference type="RefSeq" id="WP_234519187.1">
    <property type="nucleotide sequence ID" value="NZ_BAAAUF010000021.1"/>
</dbReference>
<proteinExistence type="predicted"/>
<dbReference type="EMBL" id="BAAAUF010000021">
    <property type="protein sequence ID" value="GAA3046214.1"/>
    <property type="molecule type" value="Genomic_DNA"/>
</dbReference>
<dbReference type="SMART" id="SM00922">
    <property type="entry name" value="MR_MLE"/>
    <property type="match status" value="1"/>
</dbReference>
<name>A0ABP6LMT3_9ACTN</name>
<dbReference type="Gene3D" id="3.20.20.120">
    <property type="entry name" value="Enolase-like C-terminal domain"/>
    <property type="match status" value="1"/>
</dbReference>
<comment type="caution">
    <text evidence="3">The sequence shown here is derived from an EMBL/GenBank/DDBJ whole genome shotgun (WGS) entry which is preliminary data.</text>
</comment>
<dbReference type="SUPFAM" id="SSF51604">
    <property type="entry name" value="Enolase C-terminal domain-like"/>
    <property type="match status" value="1"/>
</dbReference>
<evidence type="ECO:0000256" key="1">
    <source>
        <dbReference type="SAM" id="MobiDB-lite"/>
    </source>
</evidence>
<protein>
    <recommendedName>
        <fullName evidence="2">Mandelate racemase/muconate lactonizing enzyme C-terminal domain-containing protein</fullName>
    </recommendedName>
</protein>
<dbReference type="Proteomes" id="UP001501532">
    <property type="component" value="Unassembled WGS sequence"/>
</dbReference>
<dbReference type="Pfam" id="PF13378">
    <property type="entry name" value="MR_MLE_C"/>
    <property type="match status" value="1"/>
</dbReference>